<dbReference type="EMBL" id="BAET01000008">
    <property type="protein sequence ID" value="GAB55195.1"/>
    <property type="molecule type" value="Genomic_DNA"/>
</dbReference>
<accession>H5TA68</accession>
<organism evidence="1 2">
    <name type="scientific">Glaciecola punicea ACAM 611</name>
    <dbReference type="NCBI Taxonomy" id="1121923"/>
    <lineage>
        <taxon>Bacteria</taxon>
        <taxon>Pseudomonadati</taxon>
        <taxon>Pseudomonadota</taxon>
        <taxon>Gammaproteobacteria</taxon>
        <taxon>Alteromonadales</taxon>
        <taxon>Alteromonadaceae</taxon>
        <taxon>Glaciecola</taxon>
    </lineage>
</organism>
<proteinExistence type="predicted"/>
<dbReference type="Proteomes" id="UP000053586">
    <property type="component" value="Unassembled WGS sequence"/>
</dbReference>
<gene>
    <name evidence="1" type="ORF">GPUN_1064</name>
</gene>
<evidence type="ECO:0000313" key="2">
    <source>
        <dbReference type="Proteomes" id="UP000053586"/>
    </source>
</evidence>
<dbReference type="AlphaFoldDB" id="H5TA68"/>
<sequence length="38" mass="4275">MQNARRAIIIQAFFVAINENGVGAPVSHINLIKFLFNF</sequence>
<reference evidence="1 2" key="2">
    <citation type="journal article" date="2017" name="Antonie Van Leeuwenhoek">
        <title>Rhizobium rhizosphaerae sp. nov., a novel species isolated from rice rhizosphere.</title>
        <authorList>
            <person name="Zhao J.J."/>
            <person name="Zhang J."/>
            <person name="Zhang R.J."/>
            <person name="Zhang C.W."/>
            <person name="Yin H.Q."/>
            <person name="Zhang X.X."/>
        </authorList>
    </citation>
    <scope>NUCLEOTIDE SEQUENCE [LARGE SCALE GENOMIC DNA]</scope>
    <source>
        <strain evidence="1 2">ACAM 611</strain>
    </source>
</reference>
<evidence type="ECO:0000313" key="1">
    <source>
        <dbReference type="EMBL" id="GAB55195.1"/>
    </source>
</evidence>
<reference evidence="1 2" key="1">
    <citation type="journal article" date="2012" name="J. Bacteriol.">
        <title>Genome sequence of proteorhodopsin-containing sea ice bacterium Glaciecola punicea ACAM 611T.</title>
        <authorList>
            <person name="Qin Q.-L."/>
            <person name="Xie B.-B."/>
            <person name="Shu Y.-L."/>
            <person name="Rong J.-C."/>
            <person name="Zhao D.-L."/>
            <person name="Zhang X.-Y."/>
            <person name="Chen X.-L."/>
            <person name="Zhou B.-C."/>
            <person name="Zhanga Y.-Z."/>
        </authorList>
    </citation>
    <scope>NUCLEOTIDE SEQUENCE [LARGE SCALE GENOMIC DNA]</scope>
    <source>
        <strain evidence="1 2">ACAM 611</strain>
    </source>
</reference>
<comment type="caution">
    <text evidence="1">The sequence shown here is derived from an EMBL/GenBank/DDBJ whole genome shotgun (WGS) entry which is preliminary data.</text>
</comment>
<name>H5TA68_9ALTE</name>
<protein>
    <submittedName>
        <fullName evidence="1">Uncharacterized protein</fullName>
    </submittedName>
</protein>
<keyword evidence="2" id="KW-1185">Reference proteome</keyword>